<feature type="region of interest" description="Disordered" evidence="1">
    <location>
        <begin position="528"/>
        <end position="562"/>
    </location>
</feature>
<dbReference type="RefSeq" id="WP_114471574.1">
    <property type="nucleotide sequence ID" value="NZ_QPJK01000011.1"/>
</dbReference>
<proteinExistence type="predicted"/>
<keyword evidence="2" id="KW-0812">Transmembrane</keyword>
<feature type="transmembrane region" description="Helical" evidence="2">
    <location>
        <begin position="402"/>
        <end position="421"/>
    </location>
</feature>
<dbReference type="AlphaFoldDB" id="A0A368XEC8"/>
<evidence type="ECO:0000256" key="2">
    <source>
        <dbReference type="SAM" id="Phobius"/>
    </source>
</evidence>
<keyword evidence="2" id="KW-1133">Transmembrane helix</keyword>
<accession>A0A368XEC8</accession>
<feature type="domain" description="TraG N-terminal Proteobacteria" evidence="3">
    <location>
        <begin position="8"/>
        <end position="528"/>
    </location>
</feature>
<dbReference type="Proteomes" id="UP000252884">
    <property type="component" value="Unassembled WGS sequence"/>
</dbReference>
<organism evidence="4 5">
    <name type="scientific">Pseudorhodoferax soli</name>
    <dbReference type="NCBI Taxonomy" id="545864"/>
    <lineage>
        <taxon>Bacteria</taxon>
        <taxon>Pseudomonadati</taxon>
        <taxon>Pseudomonadota</taxon>
        <taxon>Betaproteobacteria</taxon>
        <taxon>Burkholderiales</taxon>
        <taxon>Comamonadaceae</taxon>
    </lineage>
</organism>
<dbReference type="InterPro" id="IPR012931">
    <property type="entry name" value="TraG_N_Proteobacteria"/>
</dbReference>
<reference evidence="4 5" key="1">
    <citation type="submission" date="2018-07" db="EMBL/GenBank/DDBJ databases">
        <title>Genomic Encyclopedia of Type Strains, Phase IV (KMG-IV): sequencing the most valuable type-strain genomes for metagenomic binning, comparative biology and taxonomic classification.</title>
        <authorList>
            <person name="Goeker M."/>
        </authorList>
    </citation>
    <scope>NUCLEOTIDE SEQUENCE [LARGE SCALE GENOMIC DNA]</scope>
    <source>
        <strain evidence="4 5">DSM 21634</strain>
    </source>
</reference>
<protein>
    <submittedName>
        <fullName evidence="4">TraG-like protein</fullName>
    </submittedName>
</protein>
<feature type="transmembrane region" description="Helical" evidence="2">
    <location>
        <begin position="489"/>
        <end position="511"/>
    </location>
</feature>
<dbReference type="OrthoDB" id="5645662at2"/>
<evidence type="ECO:0000313" key="4">
    <source>
        <dbReference type="EMBL" id="RCW66215.1"/>
    </source>
</evidence>
<feature type="transmembrane region" description="Helical" evidence="2">
    <location>
        <begin position="64"/>
        <end position="84"/>
    </location>
</feature>
<gene>
    <name evidence="4" type="ORF">DES41_111173</name>
</gene>
<feature type="compositionally biased region" description="Low complexity" evidence="1">
    <location>
        <begin position="528"/>
        <end position="541"/>
    </location>
</feature>
<dbReference type="EMBL" id="QPJK01000011">
    <property type="protein sequence ID" value="RCW66215.1"/>
    <property type="molecule type" value="Genomic_DNA"/>
</dbReference>
<dbReference type="Pfam" id="PF07916">
    <property type="entry name" value="TraG_N"/>
    <property type="match status" value="1"/>
</dbReference>
<sequence length="562" mass="60784">MELDSYLEIFTTMYGWAFANIIGEVLTGTGLAALPFGLIVFSVWRDAKESASGGAGAQELVDAVLTRIFIAMFVYMTCFAVTPYTSLVSINLRYTPQASLNEPNPVTGSLNTGTGSTFDNALRDARDGSMSASGGLSEVPAWWFTVMAISSGINNAVRSGLSSARSDVRMVEDMARTATIEDPQLLEQIQRFYSECFIPARSRYLRTQRSTLSANALGILAESNADYGPTDVDWMGSQLFRTEAGFYGTMRSYNPVPGFVVVPSRDTDYIAGGAPGTPEADYVNPDWGRPTCLEWWLDGTNGVRTRMVNHASSWQRLYQNVQSAMSWSSTDRAADSVAMLAQQRANPQFLDASRIMGNDYDGITNLVRGIGGAISTFGVGKKLLDATIEFVPMVNALPMVQAMLLMGMYMFLPMIVLLSGYDLKVMLLGGLAIFTVKFWSVMWFIAQWLDARLIQAMYPGLNGNMLMQEIQAVLSGGEAQGYKRMILNLVLMSLFVGLPMLWSAMMTWVGFGVGRSIEGLSRGSAAAASAGTGSSSSRTAANVGRSAGRAFGSGLRGGRGNP</sequence>
<name>A0A368XEC8_9BURK</name>
<keyword evidence="5" id="KW-1185">Reference proteome</keyword>
<evidence type="ECO:0000259" key="3">
    <source>
        <dbReference type="Pfam" id="PF07916"/>
    </source>
</evidence>
<evidence type="ECO:0000256" key="1">
    <source>
        <dbReference type="SAM" id="MobiDB-lite"/>
    </source>
</evidence>
<keyword evidence="2" id="KW-0472">Membrane</keyword>
<comment type="caution">
    <text evidence="4">The sequence shown here is derived from an EMBL/GenBank/DDBJ whole genome shotgun (WGS) entry which is preliminary data.</text>
</comment>
<evidence type="ECO:0000313" key="5">
    <source>
        <dbReference type="Proteomes" id="UP000252884"/>
    </source>
</evidence>
<feature type="transmembrane region" description="Helical" evidence="2">
    <location>
        <begin position="21"/>
        <end position="44"/>
    </location>
</feature>
<feature type="transmembrane region" description="Helical" evidence="2">
    <location>
        <begin position="427"/>
        <end position="449"/>
    </location>
</feature>